<dbReference type="InterPro" id="IPR029068">
    <property type="entry name" value="Glyas_Bleomycin-R_OHBP_Dase"/>
</dbReference>
<comment type="caution">
    <text evidence="1">The sequence shown here is derived from an EMBL/GenBank/DDBJ whole genome shotgun (WGS) entry which is preliminary data.</text>
</comment>
<reference evidence="1" key="1">
    <citation type="submission" date="2021-11" db="EMBL/GenBank/DDBJ databases">
        <title>Description of novel Flavobacterium species.</title>
        <authorList>
            <person name="Saticioglu I.B."/>
            <person name="Ay H."/>
            <person name="Altun S."/>
            <person name="Duman M."/>
        </authorList>
    </citation>
    <scope>NUCLEOTIDE SEQUENCE</scope>
    <source>
        <strain evidence="1">F-30</strain>
    </source>
</reference>
<name>A0ABS8M967_9FLAO</name>
<proteinExistence type="predicted"/>
<dbReference type="CDD" id="cd06587">
    <property type="entry name" value="VOC"/>
    <property type="match status" value="1"/>
</dbReference>
<evidence type="ECO:0000313" key="1">
    <source>
        <dbReference type="EMBL" id="MCC9062039.1"/>
    </source>
</evidence>
<accession>A0ABS8M967</accession>
<dbReference type="RefSeq" id="WP_230033469.1">
    <property type="nucleotide sequence ID" value="NZ_JAJJMM010000001.1"/>
</dbReference>
<dbReference type="Proteomes" id="UP001430679">
    <property type="component" value="Unassembled WGS sequence"/>
</dbReference>
<gene>
    <name evidence="1" type="ORF">LNP81_03455</name>
</gene>
<dbReference type="SUPFAM" id="SSF54593">
    <property type="entry name" value="Glyoxalase/Bleomycin resistance protein/Dihydroxybiphenyl dioxygenase"/>
    <property type="match status" value="1"/>
</dbReference>
<keyword evidence="2" id="KW-1185">Reference proteome</keyword>
<dbReference type="Gene3D" id="3.10.180.10">
    <property type="entry name" value="2,3-Dihydroxybiphenyl 1,2-Dioxygenase, domain 1"/>
    <property type="match status" value="1"/>
</dbReference>
<sequence>MKISFWLYCSNLEVSFDFYQKVFNLKNETFTNKTKTFFVPIDNHAELKISTLQTPLNEGNIEINEAPINDVYNRLIKNQLPQSNESDVEKMPTSTFSGPWDYPGGKALFLKDPDNHFIVFMEW</sequence>
<protein>
    <submittedName>
        <fullName evidence="1">VOC family protein</fullName>
    </submittedName>
</protein>
<evidence type="ECO:0000313" key="2">
    <source>
        <dbReference type="Proteomes" id="UP001430679"/>
    </source>
</evidence>
<organism evidence="1 2">
    <name type="scientific">Flavobacterium piscisymbiosum</name>
    <dbReference type="NCBI Taxonomy" id="2893753"/>
    <lineage>
        <taxon>Bacteria</taxon>
        <taxon>Pseudomonadati</taxon>
        <taxon>Bacteroidota</taxon>
        <taxon>Flavobacteriia</taxon>
        <taxon>Flavobacteriales</taxon>
        <taxon>Flavobacteriaceae</taxon>
        <taxon>Flavobacterium</taxon>
    </lineage>
</organism>
<dbReference type="EMBL" id="JAJJMM010000001">
    <property type="protein sequence ID" value="MCC9062039.1"/>
    <property type="molecule type" value="Genomic_DNA"/>
</dbReference>